<gene>
    <name evidence="2" type="ORF">METESE_32630</name>
</gene>
<dbReference type="InterPro" id="IPR002109">
    <property type="entry name" value="Glutaredoxin"/>
</dbReference>
<dbReference type="InterPro" id="IPR036249">
    <property type="entry name" value="Thioredoxin-like_sf"/>
</dbReference>
<dbReference type="RefSeq" id="WP_243345759.1">
    <property type="nucleotide sequence ID" value="NZ_AP027081.1"/>
</dbReference>
<dbReference type="Gene3D" id="3.40.30.10">
    <property type="entry name" value="Glutaredoxin"/>
    <property type="match status" value="1"/>
</dbReference>
<dbReference type="Proteomes" id="UP001228113">
    <property type="component" value="Chromosome"/>
</dbReference>
<organism evidence="2 3">
    <name type="scientific">Mesoterricola sediminis</name>
    <dbReference type="NCBI Taxonomy" id="2927980"/>
    <lineage>
        <taxon>Bacteria</taxon>
        <taxon>Pseudomonadati</taxon>
        <taxon>Acidobacteriota</taxon>
        <taxon>Holophagae</taxon>
        <taxon>Holophagales</taxon>
        <taxon>Holophagaceae</taxon>
        <taxon>Mesoterricola</taxon>
    </lineage>
</organism>
<accession>A0AA48KEQ5</accession>
<dbReference type="Pfam" id="PF00462">
    <property type="entry name" value="Glutaredoxin"/>
    <property type="match status" value="1"/>
</dbReference>
<reference evidence="2" key="1">
    <citation type="journal article" date="2023" name="Int. J. Syst. Evol. Microbiol.">
        <title>Mesoterricola silvestris gen. nov., sp. nov., Mesoterricola sediminis sp. nov., Geothrix oryzae sp. nov., Geothrix edaphica sp. nov., Geothrix rubra sp. nov., and Geothrix limicola sp. nov., six novel members of Acidobacteriota isolated from soils.</title>
        <authorList>
            <person name="Itoh H."/>
            <person name="Sugisawa Y."/>
            <person name="Mise K."/>
            <person name="Xu Z."/>
            <person name="Kuniyasu M."/>
            <person name="Ushijima N."/>
            <person name="Kawano K."/>
            <person name="Kobayashi E."/>
            <person name="Shiratori Y."/>
            <person name="Masuda Y."/>
            <person name="Senoo K."/>
        </authorList>
    </citation>
    <scope>NUCLEOTIDE SEQUENCE</scope>
    <source>
        <strain evidence="2">W786</strain>
    </source>
</reference>
<dbReference type="CDD" id="cd02976">
    <property type="entry name" value="NrdH"/>
    <property type="match status" value="1"/>
</dbReference>
<dbReference type="PROSITE" id="PS51354">
    <property type="entry name" value="GLUTAREDOXIN_2"/>
    <property type="match status" value="1"/>
</dbReference>
<evidence type="ECO:0000313" key="2">
    <source>
        <dbReference type="EMBL" id="BDU78305.1"/>
    </source>
</evidence>
<protein>
    <recommendedName>
        <fullName evidence="1">Glutaredoxin domain-containing protein</fullName>
    </recommendedName>
</protein>
<dbReference type="EMBL" id="AP027081">
    <property type="protein sequence ID" value="BDU78305.1"/>
    <property type="molecule type" value="Genomic_DNA"/>
</dbReference>
<dbReference type="AlphaFoldDB" id="A0AA48KEQ5"/>
<dbReference type="GO" id="GO:0009055">
    <property type="term" value="F:electron transfer activity"/>
    <property type="evidence" value="ECO:0007669"/>
    <property type="project" value="TreeGrafter"/>
</dbReference>
<dbReference type="PANTHER" id="PTHR34386:SF1">
    <property type="entry name" value="GLUTAREDOXIN-LIKE PROTEIN NRDH"/>
    <property type="match status" value="1"/>
</dbReference>
<feature type="domain" description="Glutaredoxin" evidence="1">
    <location>
        <begin position="14"/>
        <end position="69"/>
    </location>
</feature>
<name>A0AA48KEQ5_9BACT</name>
<dbReference type="PANTHER" id="PTHR34386">
    <property type="entry name" value="GLUTAREDOXIN"/>
    <property type="match status" value="1"/>
</dbReference>
<dbReference type="KEGG" id="msea:METESE_32630"/>
<keyword evidence="3" id="KW-1185">Reference proteome</keyword>
<proteinExistence type="predicted"/>
<evidence type="ECO:0000313" key="3">
    <source>
        <dbReference type="Proteomes" id="UP001228113"/>
    </source>
</evidence>
<dbReference type="GO" id="GO:0045454">
    <property type="term" value="P:cell redox homeostasis"/>
    <property type="evidence" value="ECO:0007669"/>
    <property type="project" value="TreeGrafter"/>
</dbReference>
<evidence type="ECO:0000259" key="1">
    <source>
        <dbReference type="Pfam" id="PF00462"/>
    </source>
</evidence>
<sequence length="98" mass="11058">MPGHESLKGLDLQVYTATWCPDCRRLERWLAEAGIPHADVDIETVPGAAERLERETGKRAIPFILVNGTRWVRGYHRELPSRLDPALLVQELLQAAES</sequence>
<dbReference type="InterPro" id="IPR051548">
    <property type="entry name" value="Grx-like_ET"/>
</dbReference>
<dbReference type="SUPFAM" id="SSF52833">
    <property type="entry name" value="Thioredoxin-like"/>
    <property type="match status" value="1"/>
</dbReference>